<dbReference type="EMBL" id="AFNH02000834">
    <property type="protein sequence ID" value="EZG55502.1"/>
    <property type="molecule type" value="Genomic_DNA"/>
</dbReference>
<comment type="similarity">
    <text evidence="1">Belongs to the aldo/keto reductase family.</text>
</comment>
<dbReference type="InterPro" id="IPR018170">
    <property type="entry name" value="Aldo/ket_reductase_CS"/>
</dbReference>
<dbReference type="OMA" id="PWCMRQE"/>
<evidence type="ECO:0000313" key="8">
    <source>
        <dbReference type="EMBL" id="EZG55502.1"/>
    </source>
</evidence>
<keyword evidence="2" id="KW-0521">NADP</keyword>
<dbReference type="AlphaFoldDB" id="A0A023B3G3"/>
<evidence type="ECO:0000256" key="5">
    <source>
        <dbReference type="PIRSR" id="PIRSR000097-2"/>
    </source>
</evidence>
<dbReference type="OrthoDB" id="416253at2759"/>
<dbReference type="PRINTS" id="PR00069">
    <property type="entry name" value="ALDKETRDTASE"/>
</dbReference>
<dbReference type="InterPro" id="IPR023210">
    <property type="entry name" value="NADP_OxRdtase_dom"/>
</dbReference>
<keyword evidence="9" id="KW-1185">Reference proteome</keyword>
<keyword evidence="3 8" id="KW-0560">Oxidoreductase</keyword>
<evidence type="ECO:0000259" key="7">
    <source>
        <dbReference type="Pfam" id="PF00248"/>
    </source>
</evidence>
<dbReference type="Pfam" id="PF00248">
    <property type="entry name" value="Aldo_ket_red"/>
    <property type="match status" value="1"/>
</dbReference>
<dbReference type="eggNOG" id="KOG1577">
    <property type="taxonomic scope" value="Eukaryota"/>
</dbReference>
<dbReference type="GO" id="GO:0016616">
    <property type="term" value="F:oxidoreductase activity, acting on the CH-OH group of donors, NAD or NADP as acceptor"/>
    <property type="evidence" value="ECO:0007669"/>
    <property type="project" value="UniProtKB-ARBA"/>
</dbReference>
<evidence type="ECO:0000256" key="6">
    <source>
        <dbReference type="PIRSR" id="PIRSR000097-3"/>
    </source>
</evidence>
<comment type="caution">
    <text evidence="8">The sequence shown here is derived from an EMBL/GenBank/DDBJ whole genome shotgun (WGS) entry which is preliminary data.</text>
</comment>
<dbReference type="GeneID" id="22913949"/>
<dbReference type="EC" id="1.1.1.21" evidence="8"/>
<name>A0A023B3G3_GRENI</name>
<evidence type="ECO:0000256" key="3">
    <source>
        <dbReference type="ARBA" id="ARBA00023002"/>
    </source>
</evidence>
<feature type="binding site" evidence="5">
    <location>
        <position position="136"/>
    </location>
    <ligand>
        <name>substrate</name>
    </ligand>
</feature>
<reference evidence="8" key="1">
    <citation type="submission" date="2013-12" db="EMBL/GenBank/DDBJ databases">
        <authorList>
            <person name="Omoto C.K."/>
            <person name="Sibley D."/>
            <person name="Venepally P."/>
            <person name="Hadjithomas M."/>
            <person name="Karamycheva S."/>
            <person name="Brunk B."/>
            <person name="Roos D."/>
            <person name="Caler E."/>
            <person name="Lorenzi H."/>
        </authorList>
    </citation>
    <scope>NUCLEOTIDE SEQUENCE</scope>
</reference>
<dbReference type="InterPro" id="IPR036812">
    <property type="entry name" value="NAD(P)_OxRdtase_dom_sf"/>
</dbReference>
<feature type="active site" description="Proton donor" evidence="4">
    <location>
        <position position="40"/>
    </location>
</feature>
<dbReference type="PANTHER" id="PTHR43827:SF3">
    <property type="entry name" value="NADP-DEPENDENT OXIDOREDUCTASE DOMAIN-CONTAINING PROTEIN"/>
    <property type="match status" value="1"/>
</dbReference>
<feature type="domain" description="NADP-dependent oxidoreductase" evidence="7">
    <location>
        <begin position="6"/>
        <end position="319"/>
    </location>
</feature>
<dbReference type="CDD" id="cd19071">
    <property type="entry name" value="AKR_AKR1-5-like"/>
    <property type="match status" value="1"/>
</dbReference>
<protein>
    <submittedName>
        <fullName evidence="8">Oxidoreductase, aldo/keto reductase family protein</fullName>
        <ecNumber evidence="8">1.1.1.21</ecNumber>
    </submittedName>
</protein>
<dbReference type="PROSITE" id="PS00062">
    <property type="entry name" value="ALDOKETO_REDUCTASE_2"/>
    <property type="match status" value="1"/>
</dbReference>
<dbReference type="Gene3D" id="3.20.20.100">
    <property type="entry name" value="NADP-dependent oxidoreductase domain"/>
    <property type="match status" value="1"/>
</dbReference>
<organism evidence="8 9">
    <name type="scientific">Gregarina niphandrodes</name>
    <name type="common">Septate eugregarine</name>
    <dbReference type="NCBI Taxonomy" id="110365"/>
    <lineage>
        <taxon>Eukaryota</taxon>
        <taxon>Sar</taxon>
        <taxon>Alveolata</taxon>
        <taxon>Apicomplexa</taxon>
        <taxon>Conoidasida</taxon>
        <taxon>Gregarinasina</taxon>
        <taxon>Eugregarinorida</taxon>
        <taxon>Gregarinidae</taxon>
        <taxon>Gregarina</taxon>
    </lineage>
</organism>
<feature type="site" description="Lowers pKa of active site Tyr" evidence="6">
    <location>
        <position position="103"/>
    </location>
</feature>
<dbReference type="Proteomes" id="UP000019763">
    <property type="component" value="Unassembled WGS sequence"/>
</dbReference>
<dbReference type="PIRSF" id="PIRSF000097">
    <property type="entry name" value="AKR"/>
    <property type="match status" value="1"/>
</dbReference>
<gene>
    <name evidence="8" type="ORF">GNI_111710</name>
</gene>
<dbReference type="RefSeq" id="XP_011131529.1">
    <property type="nucleotide sequence ID" value="XM_011133227.1"/>
</dbReference>
<evidence type="ECO:0000256" key="2">
    <source>
        <dbReference type="ARBA" id="ARBA00022857"/>
    </source>
</evidence>
<accession>A0A023B3G3</accession>
<dbReference type="VEuPathDB" id="CryptoDB:GNI_111710"/>
<sequence length="332" mass="37343">MMPAVSLGCWDLKGDADSTPIAVKAALDEGYYALDDAQIYGNEHVIGPIVGSFTKDQMKAVAKFDPTQDGTPFKVVSEDKFLESFEKPHGKPEDDRAVFVTTKIWCTKFTPEGIRAQVEQHLKDFKRSSIDLLLLHVPGDHYLWAKDENSVHDPRNAETRIICWKTLEALYAEGKVRLIGVSNYMAKHLQPLIQDIEKRKAAGDKHARLPFVNQIEISAFCQVGDELEQLCKQNDIIFTSYSSLGSAKCVAEYMAHEVIQSTATKHKVTAANVLLRWCLQKGYMILPRSTKAERVKENYGPTMSFKLDQEDMEAISKLNTGRRALLDPHEIA</sequence>
<dbReference type="PANTHER" id="PTHR43827">
    <property type="entry name" value="2,5-DIKETO-D-GLUCONIC ACID REDUCTASE"/>
    <property type="match status" value="1"/>
</dbReference>
<proteinExistence type="inferred from homology"/>
<evidence type="ECO:0000256" key="1">
    <source>
        <dbReference type="ARBA" id="ARBA00007905"/>
    </source>
</evidence>
<dbReference type="SUPFAM" id="SSF51430">
    <property type="entry name" value="NAD(P)-linked oxidoreductase"/>
    <property type="match status" value="1"/>
</dbReference>
<evidence type="ECO:0000256" key="4">
    <source>
        <dbReference type="PIRSR" id="PIRSR000097-1"/>
    </source>
</evidence>
<dbReference type="InterPro" id="IPR020471">
    <property type="entry name" value="AKR"/>
</dbReference>
<evidence type="ECO:0000313" key="9">
    <source>
        <dbReference type="Proteomes" id="UP000019763"/>
    </source>
</evidence>